<dbReference type="SMART" id="SM00360">
    <property type="entry name" value="RRM"/>
    <property type="match status" value="2"/>
</dbReference>
<protein>
    <recommendedName>
        <fullName evidence="3">RRM domain-containing protein</fullName>
    </recommendedName>
</protein>
<feature type="compositionally biased region" description="Basic and acidic residues" evidence="2">
    <location>
        <begin position="873"/>
        <end position="885"/>
    </location>
</feature>
<feature type="compositionally biased region" description="Basic and acidic residues" evidence="2">
    <location>
        <begin position="820"/>
        <end position="853"/>
    </location>
</feature>
<keyword evidence="5" id="KW-1185">Reference proteome</keyword>
<evidence type="ECO:0000313" key="5">
    <source>
        <dbReference type="Proteomes" id="UP000192578"/>
    </source>
</evidence>
<feature type="compositionally biased region" description="Basic residues" evidence="2">
    <location>
        <begin position="938"/>
        <end position="947"/>
    </location>
</feature>
<dbReference type="InterPro" id="IPR035979">
    <property type="entry name" value="RBD_domain_sf"/>
</dbReference>
<dbReference type="InterPro" id="IPR012677">
    <property type="entry name" value="Nucleotide-bd_a/b_plait_sf"/>
</dbReference>
<dbReference type="Proteomes" id="UP000192578">
    <property type="component" value="Unassembled WGS sequence"/>
</dbReference>
<dbReference type="PROSITE" id="PS50102">
    <property type="entry name" value="RRM"/>
    <property type="match status" value="1"/>
</dbReference>
<dbReference type="GO" id="GO:0003723">
    <property type="term" value="F:RNA binding"/>
    <property type="evidence" value="ECO:0007669"/>
    <property type="project" value="UniProtKB-UniRule"/>
</dbReference>
<dbReference type="OrthoDB" id="439808at2759"/>
<reference evidence="5" key="1">
    <citation type="submission" date="2017-01" db="EMBL/GenBank/DDBJ databases">
        <title>Comparative genomics of anhydrobiosis in the tardigrade Hypsibius dujardini.</title>
        <authorList>
            <person name="Yoshida Y."/>
            <person name="Koutsovoulos G."/>
            <person name="Laetsch D."/>
            <person name="Stevens L."/>
            <person name="Kumar S."/>
            <person name="Horikawa D."/>
            <person name="Ishino K."/>
            <person name="Komine S."/>
            <person name="Tomita M."/>
            <person name="Blaxter M."/>
            <person name="Arakawa K."/>
        </authorList>
    </citation>
    <scope>NUCLEOTIDE SEQUENCE [LARGE SCALE GENOMIC DNA]</scope>
    <source>
        <strain evidence="5">Z151</strain>
    </source>
</reference>
<sequence length="1139" mass="127693">MPHGDHGDFGEEGSVLLRNFATTGAATEWPHYFSPFWMDRELYCDCLTTDFIPRAPKFRNIPAMVEEMSAVVAFPKELSPFGNALQVANSTLPVGMRIFEVAADFADQIKTAEDWGRREKTQNVEKRAWGYVNHQLKNIDEGGPAEEADLRSALGVGPNGDLVSDIVRRMRQHKYLSICHDSRGLGLGLGLGLGSRSRSRGLGFSVSVSGLGLGVLVSGSRSRVPVSGSRSRVSVSGLGSRSRGLGLGSRSWSRGLGLGSRMKYSRQFFQSTFAHWNRLVSLEKLNLIWFTDSQSELLNTMLRCMGVVNDCLKPAEQEFQRSCNNRKGAVIDSTYPLLGELGIGLVPLADLRGKMFVFFLSAEDMGRLALFIRALNTALEAFFKPKGSTGATQPLVHVIASPDVMKLRGIVQFFDSRAANPFCTVELVFSHRDVLTLRQCGEDGERQSTGCHGLARSGPYENALVLVRELFILKHIAAAPEMRFGILLMLDRRRCFRQLRERLTAWELVSLLYVMAESIPFQDFSSALVRGFSVLAAHAPDIHPLQIPRPAAFPADLSATTSLTPFAFSSVCGDGSDSFTASDNSCLKDITTKIFNKYLGDVLRVSQNSDLKENYAASRAVIREHVIASLQNSPRVPLHNTARPVVDRYHKPNVIPHSGAQANQTPVGPYQPRHYDRQTWSNSEEVPMELDEPHAALTSTPPGEGILTPSMLDPRVRQMPAFHTGRSAILAQSGEPGSRPLVNNANANGMVATVLQERMLLLQHHQLRLQQTASALPGRTHTEMFNATARLGLEQPLDPVYNHYRRVESVTERISSAESAEMRSRHRDDGDRRNDSARDYWVDDSPREPRAEESQLESNSTEYGCRKRTPSVEPEHHHKRERSEARTPSSEPEHVKRRRSEARTQARRSEDREEDIGREMAKVGTRGWSGYKPDSLHRKSSKERRRSRSPDRSERPAQHHHRTEPWRRFSDETIFVQDLSMTTTREDVMDLFRKVAPVIGVYLSTSKWHSSSLFALIGFANASVAQRVVKELQGVSLNGRKLRLILSTEQSRLRMKENVSDRFDFFLNGIDTSIRSKAIHSQLQRMDYNIEDVFMGKSGAFVRFQRGRDAEKFLAQGSIVILGRKCFIEVSPNALRNFR</sequence>
<gene>
    <name evidence="4" type="ORF">BV898_08733</name>
</gene>
<feature type="compositionally biased region" description="Basic and acidic residues" evidence="2">
    <location>
        <begin position="948"/>
        <end position="966"/>
    </location>
</feature>
<dbReference type="AlphaFoldDB" id="A0A1W0WPT3"/>
<evidence type="ECO:0000313" key="4">
    <source>
        <dbReference type="EMBL" id="OQV17153.1"/>
    </source>
</evidence>
<dbReference type="EMBL" id="MTYJ01000065">
    <property type="protein sequence ID" value="OQV17153.1"/>
    <property type="molecule type" value="Genomic_DNA"/>
</dbReference>
<dbReference type="InterPro" id="IPR000504">
    <property type="entry name" value="RRM_dom"/>
</dbReference>
<evidence type="ECO:0000256" key="2">
    <source>
        <dbReference type="SAM" id="MobiDB-lite"/>
    </source>
</evidence>
<feature type="region of interest" description="Disordered" evidence="2">
    <location>
        <begin position="809"/>
        <end position="966"/>
    </location>
</feature>
<evidence type="ECO:0000256" key="1">
    <source>
        <dbReference type="PROSITE-ProRule" id="PRU00176"/>
    </source>
</evidence>
<feature type="compositionally biased region" description="Basic and acidic residues" evidence="2">
    <location>
        <begin position="901"/>
        <end position="921"/>
    </location>
</feature>
<keyword evidence="1" id="KW-0694">RNA-binding</keyword>
<dbReference type="CDD" id="cd00590">
    <property type="entry name" value="RRM_SF"/>
    <property type="match status" value="1"/>
</dbReference>
<evidence type="ECO:0000259" key="3">
    <source>
        <dbReference type="PROSITE" id="PS50102"/>
    </source>
</evidence>
<dbReference type="SUPFAM" id="SSF54928">
    <property type="entry name" value="RNA-binding domain, RBD"/>
    <property type="match status" value="1"/>
</dbReference>
<organism evidence="4 5">
    <name type="scientific">Hypsibius exemplaris</name>
    <name type="common">Freshwater tardigrade</name>
    <dbReference type="NCBI Taxonomy" id="2072580"/>
    <lineage>
        <taxon>Eukaryota</taxon>
        <taxon>Metazoa</taxon>
        <taxon>Ecdysozoa</taxon>
        <taxon>Tardigrada</taxon>
        <taxon>Eutardigrada</taxon>
        <taxon>Parachela</taxon>
        <taxon>Hypsibioidea</taxon>
        <taxon>Hypsibiidae</taxon>
        <taxon>Hypsibius</taxon>
    </lineage>
</organism>
<dbReference type="Pfam" id="PF00076">
    <property type="entry name" value="RRM_1"/>
    <property type="match status" value="1"/>
</dbReference>
<proteinExistence type="predicted"/>
<comment type="caution">
    <text evidence="4">The sequence shown here is derived from an EMBL/GenBank/DDBJ whole genome shotgun (WGS) entry which is preliminary data.</text>
</comment>
<name>A0A1W0WPT3_HYPEX</name>
<accession>A0A1W0WPT3</accession>
<dbReference type="Gene3D" id="3.30.70.330">
    <property type="match status" value="1"/>
</dbReference>
<feature type="domain" description="RRM" evidence="3">
    <location>
        <begin position="972"/>
        <end position="1049"/>
    </location>
</feature>